<reference evidence="4 5" key="1">
    <citation type="submission" date="2016-12" db="EMBL/GenBank/DDBJ databases">
        <title>Thioflexothrix psekupsii D3 genome sequencing and assembly.</title>
        <authorList>
            <person name="Fomenkov A."/>
            <person name="Vincze T."/>
            <person name="Grabovich M."/>
            <person name="Anton B.P."/>
            <person name="Dubinina G."/>
            <person name="Orlova M."/>
            <person name="Belousova E."/>
            <person name="Roberts R.J."/>
        </authorList>
    </citation>
    <scope>NUCLEOTIDE SEQUENCE [LARGE SCALE GENOMIC DNA]</scope>
    <source>
        <strain evidence="4">D3</strain>
    </source>
</reference>
<evidence type="ECO:0000313" key="5">
    <source>
        <dbReference type="Proteomes" id="UP000194798"/>
    </source>
</evidence>
<feature type="domain" description="Bacterial sugar transferase" evidence="3">
    <location>
        <begin position="4"/>
        <end position="195"/>
    </location>
</feature>
<keyword evidence="2" id="KW-0472">Membrane</keyword>
<evidence type="ECO:0000256" key="2">
    <source>
        <dbReference type="SAM" id="Phobius"/>
    </source>
</evidence>
<dbReference type="InterPro" id="IPR003362">
    <property type="entry name" value="Bact_transf"/>
</dbReference>
<dbReference type="PANTHER" id="PTHR30576:SF20">
    <property type="entry name" value="QUINOVOSAMINEPHOSPHOTRANSFERAE-RELATED"/>
    <property type="match status" value="1"/>
</dbReference>
<keyword evidence="5" id="KW-1185">Reference proteome</keyword>
<dbReference type="GO" id="GO:0016780">
    <property type="term" value="F:phosphotransferase activity, for other substituted phosphate groups"/>
    <property type="evidence" value="ECO:0007669"/>
    <property type="project" value="TreeGrafter"/>
</dbReference>
<feature type="transmembrane region" description="Helical" evidence="2">
    <location>
        <begin position="6"/>
        <end position="30"/>
    </location>
</feature>
<dbReference type="Proteomes" id="UP000194798">
    <property type="component" value="Unassembled WGS sequence"/>
</dbReference>
<dbReference type="RefSeq" id="WP_086489685.1">
    <property type="nucleotide sequence ID" value="NZ_MSLT01000024.1"/>
</dbReference>
<name>A0A251X3F4_9GAMM</name>
<keyword evidence="2" id="KW-1133">Transmembrane helix</keyword>
<protein>
    <submittedName>
        <fullName evidence="4">Sugar transferase</fullName>
    </submittedName>
</protein>
<evidence type="ECO:0000256" key="1">
    <source>
        <dbReference type="ARBA" id="ARBA00006464"/>
    </source>
</evidence>
<evidence type="ECO:0000313" key="4">
    <source>
        <dbReference type="EMBL" id="OUD11667.1"/>
    </source>
</evidence>
<comment type="similarity">
    <text evidence="1">Belongs to the bacterial sugar transferase family.</text>
</comment>
<dbReference type="Pfam" id="PF02397">
    <property type="entry name" value="Bac_transf"/>
    <property type="match status" value="1"/>
</dbReference>
<accession>A0A251X3F4</accession>
<organism evidence="4 5">
    <name type="scientific">Thioflexithrix psekupsensis</name>
    <dbReference type="NCBI Taxonomy" id="1570016"/>
    <lineage>
        <taxon>Bacteria</taxon>
        <taxon>Pseudomonadati</taxon>
        <taxon>Pseudomonadota</taxon>
        <taxon>Gammaproteobacteria</taxon>
        <taxon>Thiotrichales</taxon>
        <taxon>Thioflexithrix</taxon>
    </lineage>
</organism>
<dbReference type="EMBL" id="MSLT01000024">
    <property type="protein sequence ID" value="OUD11667.1"/>
    <property type="molecule type" value="Genomic_DNA"/>
</dbReference>
<sequence length="198" mass="23278">MHSKRIFDLLFVIPGLLLLSPLLLFIALLIKLDSRGPVFFMQTRIGQYGKPFNIIKFRTMRVANKGLKLTIGKDERITRIGHWLRYYKLDELPQLINVLRGEMSLVGPRPEVPEYVALYPDEIRDRVLSVPVGMTDFASIEFRHESELLATSHQPEIDYIEKILPIKLAYHQQYVNERSLWLDFRLILLTFKHIFHHP</sequence>
<gene>
    <name evidence="4" type="ORF">TPSD3_16565</name>
</gene>
<dbReference type="AlphaFoldDB" id="A0A251X3F4"/>
<dbReference type="PANTHER" id="PTHR30576">
    <property type="entry name" value="COLANIC BIOSYNTHESIS UDP-GLUCOSE LIPID CARRIER TRANSFERASE"/>
    <property type="match status" value="1"/>
</dbReference>
<dbReference type="OrthoDB" id="9808602at2"/>
<keyword evidence="4" id="KW-0808">Transferase</keyword>
<proteinExistence type="inferred from homology"/>
<comment type="caution">
    <text evidence="4">The sequence shown here is derived from an EMBL/GenBank/DDBJ whole genome shotgun (WGS) entry which is preliminary data.</text>
</comment>
<evidence type="ECO:0000259" key="3">
    <source>
        <dbReference type="Pfam" id="PF02397"/>
    </source>
</evidence>
<keyword evidence="2" id="KW-0812">Transmembrane</keyword>